<evidence type="ECO:0000313" key="4">
    <source>
        <dbReference type="Proteomes" id="UP001215280"/>
    </source>
</evidence>
<organism evidence="3 4">
    <name type="scientific">Mycena maculata</name>
    <dbReference type="NCBI Taxonomy" id="230809"/>
    <lineage>
        <taxon>Eukaryota</taxon>
        <taxon>Fungi</taxon>
        <taxon>Dikarya</taxon>
        <taxon>Basidiomycota</taxon>
        <taxon>Agaricomycotina</taxon>
        <taxon>Agaricomycetes</taxon>
        <taxon>Agaricomycetidae</taxon>
        <taxon>Agaricales</taxon>
        <taxon>Marasmiineae</taxon>
        <taxon>Mycenaceae</taxon>
        <taxon>Mycena</taxon>
    </lineage>
</organism>
<protein>
    <recommendedName>
        <fullName evidence="2">DUF6533 domain-containing protein</fullName>
    </recommendedName>
</protein>
<dbReference type="EMBL" id="JARJLG010000001">
    <property type="protein sequence ID" value="KAJ7784886.1"/>
    <property type="molecule type" value="Genomic_DNA"/>
</dbReference>
<feature type="transmembrane region" description="Helical" evidence="1">
    <location>
        <begin position="194"/>
        <end position="211"/>
    </location>
</feature>
<dbReference type="Proteomes" id="UP001215280">
    <property type="component" value="Unassembled WGS sequence"/>
</dbReference>
<evidence type="ECO:0000313" key="3">
    <source>
        <dbReference type="EMBL" id="KAJ7784886.1"/>
    </source>
</evidence>
<keyword evidence="4" id="KW-1185">Reference proteome</keyword>
<dbReference type="Pfam" id="PF20151">
    <property type="entry name" value="DUF6533"/>
    <property type="match status" value="1"/>
</dbReference>
<keyword evidence="1" id="KW-1133">Transmembrane helix</keyword>
<gene>
    <name evidence="3" type="ORF">DFH07DRAFT_947955</name>
</gene>
<evidence type="ECO:0000256" key="1">
    <source>
        <dbReference type="SAM" id="Phobius"/>
    </source>
</evidence>
<reference evidence="3" key="1">
    <citation type="submission" date="2023-03" db="EMBL/GenBank/DDBJ databases">
        <title>Massive genome expansion in bonnet fungi (Mycena s.s.) driven by repeated elements and novel gene families across ecological guilds.</title>
        <authorList>
            <consortium name="Lawrence Berkeley National Laboratory"/>
            <person name="Harder C.B."/>
            <person name="Miyauchi S."/>
            <person name="Viragh M."/>
            <person name="Kuo A."/>
            <person name="Thoen E."/>
            <person name="Andreopoulos B."/>
            <person name="Lu D."/>
            <person name="Skrede I."/>
            <person name="Drula E."/>
            <person name="Henrissat B."/>
            <person name="Morin E."/>
            <person name="Kohler A."/>
            <person name="Barry K."/>
            <person name="LaButti K."/>
            <person name="Morin E."/>
            <person name="Salamov A."/>
            <person name="Lipzen A."/>
            <person name="Mereny Z."/>
            <person name="Hegedus B."/>
            <person name="Baldrian P."/>
            <person name="Stursova M."/>
            <person name="Weitz H."/>
            <person name="Taylor A."/>
            <person name="Grigoriev I.V."/>
            <person name="Nagy L.G."/>
            <person name="Martin F."/>
            <person name="Kauserud H."/>
        </authorList>
    </citation>
    <scope>NUCLEOTIDE SEQUENCE</scope>
    <source>
        <strain evidence="3">CBHHK188m</strain>
    </source>
</reference>
<keyword evidence="1" id="KW-0472">Membrane</keyword>
<name>A0AAD7KG87_9AGAR</name>
<sequence length="301" mass="33224">MSDISDAQIERQLFISRCLIFIPYTILVHDYALTIRQEVERYWGTGLTWGTALFYLNRYSALLGTIPVVSEYLLTTNDPSKAPMLVAIMLITRTYALYGRNKIVLAIMLVVTCAAVGFGLAIILSDDSTDTLSPHLQDLGCPSASSRDSNLRTAAAWGGMLVFDVMIFSLTVAKALKYTMRDGNLFSVLVRDGALYFAVMIASNACNIGTYTMGGPLLSGSTTTVTNALSSVLISRLMLNVRDPTIRLPQRNRYTRATTARELPALSLPPDLRTDVMLDSVWIEQSHWMDDGEDPYAPRDG</sequence>
<comment type="caution">
    <text evidence="3">The sequence shown here is derived from an EMBL/GenBank/DDBJ whole genome shotgun (WGS) entry which is preliminary data.</text>
</comment>
<evidence type="ECO:0000259" key="2">
    <source>
        <dbReference type="Pfam" id="PF20151"/>
    </source>
</evidence>
<dbReference type="InterPro" id="IPR045340">
    <property type="entry name" value="DUF6533"/>
</dbReference>
<keyword evidence="1" id="KW-0812">Transmembrane</keyword>
<feature type="transmembrane region" description="Helical" evidence="1">
    <location>
        <begin position="154"/>
        <end position="173"/>
    </location>
</feature>
<dbReference type="AlphaFoldDB" id="A0AAD7KG87"/>
<feature type="domain" description="DUF6533" evidence="2">
    <location>
        <begin position="18"/>
        <end position="63"/>
    </location>
</feature>
<proteinExistence type="predicted"/>
<feature type="transmembrane region" description="Helical" evidence="1">
    <location>
        <begin position="103"/>
        <end position="124"/>
    </location>
</feature>
<accession>A0AAD7KG87</accession>